<protein>
    <submittedName>
        <fullName evidence="2">Dienelactone hydrolase family protein</fullName>
    </submittedName>
</protein>
<dbReference type="RefSeq" id="WP_149780210.1">
    <property type="nucleotide sequence ID" value="NZ_FRCB01000007.1"/>
</dbReference>
<name>A0A1M7IR88_9RHOB</name>
<gene>
    <name evidence="2" type="ORF">SAMN05443432_107169</name>
</gene>
<keyword evidence="2" id="KW-0378">Hydrolase</keyword>
<dbReference type="InterPro" id="IPR002925">
    <property type="entry name" value="Dienelactn_hydro"/>
</dbReference>
<evidence type="ECO:0000313" key="2">
    <source>
        <dbReference type="EMBL" id="SHM43322.1"/>
    </source>
</evidence>
<proteinExistence type="predicted"/>
<dbReference type="SUPFAM" id="SSF53474">
    <property type="entry name" value="alpha/beta-Hydrolases"/>
    <property type="match status" value="1"/>
</dbReference>
<keyword evidence="3" id="KW-1185">Reference proteome</keyword>
<dbReference type="AlphaFoldDB" id="A0A1M7IR88"/>
<dbReference type="PANTHER" id="PTHR43265:SF1">
    <property type="entry name" value="ESTERASE ESTD"/>
    <property type="match status" value="1"/>
</dbReference>
<feature type="domain" description="Dienelactone hydrolase" evidence="1">
    <location>
        <begin position="31"/>
        <end position="205"/>
    </location>
</feature>
<organism evidence="2 3">
    <name type="scientific">Roseovarius litoreus</name>
    <dbReference type="NCBI Taxonomy" id="1155722"/>
    <lineage>
        <taxon>Bacteria</taxon>
        <taxon>Pseudomonadati</taxon>
        <taxon>Pseudomonadota</taxon>
        <taxon>Alphaproteobacteria</taxon>
        <taxon>Rhodobacterales</taxon>
        <taxon>Roseobacteraceae</taxon>
        <taxon>Roseovarius</taxon>
    </lineage>
</organism>
<dbReference type="Proteomes" id="UP000322545">
    <property type="component" value="Unassembled WGS sequence"/>
</dbReference>
<dbReference type="GO" id="GO:0052689">
    <property type="term" value="F:carboxylic ester hydrolase activity"/>
    <property type="evidence" value="ECO:0007669"/>
    <property type="project" value="TreeGrafter"/>
</dbReference>
<evidence type="ECO:0000313" key="3">
    <source>
        <dbReference type="Proteomes" id="UP000322545"/>
    </source>
</evidence>
<dbReference type="InterPro" id="IPR029058">
    <property type="entry name" value="AB_hydrolase_fold"/>
</dbReference>
<reference evidence="2 3" key="1">
    <citation type="submission" date="2016-11" db="EMBL/GenBank/DDBJ databases">
        <authorList>
            <person name="Varghese N."/>
            <person name="Submissions S."/>
        </authorList>
    </citation>
    <scope>NUCLEOTIDE SEQUENCE [LARGE SCALE GENOMIC DNA]</scope>
    <source>
        <strain evidence="2 3">DSM 28249</strain>
    </source>
</reference>
<accession>A0A1M7IR88</accession>
<dbReference type="PANTHER" id="PTHR43265">
    <property type="entry name" value="ESTERASE ESTD"/>
    <property type="match status" value="1"/>
</dbReference>
<dbReference type="Pfam" id="PF01738">
    <property type="entry name" value="DLH"/>
    <property type="match status" value="1"/>
</dbReference>
<dbReference type="InterPro" id="IPR053145">
    <property type="entry name" value="AB_hydrolase_Est10"/>
</dbReference>
<dbReference type="EMBL" id="FRCB01000007">
    <property type="protein sequence ID" value="SHM43322.1"/>
    <property type="molecule type" value="Genomic_DNA"/>
</dbReference>
<sequence length="224" mass="23596">MIDRMGNSAHIETFITVAKGALALPGTLDVPEAPKGLVIFAHGSGSSRMSPRNQYVADRLNAAGLATLLFDLLTEEEALDKRNVFDIALLANRVGAALNWCTFETRVRDLPCGLFGASTGAAAALQAAADHPSVVQAVVSRGGRPDLAKDALPRVLAPTLLIVGELDGTVLILNRHAARSLTCETMIQVVPGATHLFEEPGALDQVVAHATGWFGRHLAPARPV</sequence>
<evidence type="ECO:0000259" key="1">
    <source>
        <dbReference type="Pfam" id="PF01738"/>
    </source>
</evidence>
<dbReference type="Gene3D" id="3.40.50.1820">
    <property type="entry name" value="alpha/beta hydrolase"/>
    <property type="match status" value="1"/>
</dbReference>